<keyword evidence="3" id="KW-1185">Reference proteome</keyword>
<name>A0AAI9UN10_9PEZI</name>
<organism evidence="2 3">
    <name type="scientific">Colletotrichum melonis</name>
    <dbReference type="NCBI Taxonomy" id="1209925"/>
    <lineage>
        <taxon>Eukaryota</taxon>
        <taxon>Fungi</taxon>
        <taxon>Dikarya</taxon>
        <taxon>Ascomycota</taxon>
        <taxon>Pezizomycotina</taxon>
        <taxon>Sordariomycetes</taxon>
        <taxon>Hypocreomycetidae</taxon>
        <taxon>Glomerellales</taxon>
        <taxon>Glomerellaceae</taxon>
        <taxon>Colletotrichum</taxon>
        <taxon>Colletotrichum acutatum species complex</taxon>
    </lineage>
</organism>
<dbReference type="AlphaFoldDB" id="A0AAI9UN10"/>
<evidence type="ECO:0000313" key="2">
    <source>
        <dbReference type="EMBL" id="KAK1461510.1"/>
    </source>
</evidence>
<evidence type="ECO:0000313" key="3">
    <source>
        <dbReference type="Proteomes" id="UP001239795"/>
    </source>
</evidence>
<gene>
    <name evidence="2" type="ORF">CMEL01_14464</name>
</gene>
<dbReference type="Proteomes" id="UP001239795">
    <property type="component" value="Unassembled WGS sequence"/>
</dbReference>
<feature type="non-terminal residue" evidence="2">
    <location>
        <position position="1"/>
    </location>
</feature>
<dbReference type="EMBL" id="MLGG01000010">
    <property type="protein sequence ID" value="KAK1461510.1"/>
    <property type="molecule type" value="Genomic_DNA"/>
</dbReference>
<feature type="chain" id="PRO_5042545299" evidence="1">
    <location>
        <begin position="19"/>
        <end position="54"/>
    </location>
</feature>
<feature type="signal peptide" evidence="1">
    <location>
        <begin position="1"/>
        <end position="18"/>
    </location>
</feature>
<reference evidence="2 3" key="1">
    <citation type="submission" date="2016-10" db="EMBL/GenBank/DDBJ databases">
        <title>The genome sequence of Colletotrichum fioriniae PJ7.</title>
        <authorList>
            <person name="Baroncelli R."/>
        </authorList>
    </citation>
    <scope>NUCLEOTIDE SEQUENCE [LARGE SCALE GENOMIC DNA]</scope>
    <source>
        <strain evidence="2">Col 31</strain>
    </source>
</reference>
<protein>
    <submittedName>
        <fullName evidence="2">Uncharacterized protein</fullName>
    </submittedName>
</protein>
<comment type="caution">
    <text evidence="2">The sequence shown here is derived from an EMBL/GenBank/DDBJ whole genome shotgun (WGS) entry which is preliminary data.</text>
</comment>
<accession>A0AAI9UN10</accession>
<evidence type="ECO:0000256" key="1">
    <source>
        <dbReference type="SAM" id="SignalP"/>
    </source>
</evidence>
<sequence length="54" mass="5978">FVVVVVFFLFHPLRLPHALFLHSYPCPPWLALAPLPYHDSPVAKSLAFAGGCDC</sequence>
<keyword evidence="1" id="KW-0732">Signal</keyword>
<proteinExistence type="predicted"/>